<comment type="caution">
    <text evidence="2">The sequence shown here is derived from an EMBL/GenBank/DDBJ whole genome shotgun (WGS) entry which is preliminary data.</text>
</comment>
<dbReference type="Proteomes" id="UP000253934">
    <property type="component" value="Unassembled WGS sequence"/>
</dbReference>
<dbReference type="AlphaFoldDB" id="A0A369KU70"/>
<dbReference type="EMBL" id="QOVW01000002">
    <property type="protein sequence ID" value="RDB37308.1"/>
    <property type="molecule type" value="Genomic_DNA"/>
</dbReference>
<evidence type="ECO:0000256" key="1">
    <source>
        <dbReference type="SAM" id="Phobius"/>
    </source>
</evidence>
<protein>
    <submittedName>
        <fullName evidence="2">Uncharacterized protein</fullName>
    </submittedName>
</protein>
<reference evidence="2" key="1">
    <citation type="submission" date="2018-04" db="EMBL/GenBank/DDBJ databases">
        <title>Draft genome sequence of the Candidatus Spirobacillus cienkowskii, a pathogen of freshwater Daphnia species, reconstructed from hemolymph metagenomic reads.</title>
        <authorList>
            <person name="Bresciani L."/>
            <person name="Lemos L.N."/>
            <person name="Wale N."/>
            <person name="Lin J.Y."/>
            <person name="Fernandes G.R."/>
            <person name="Duffy M.A."/>
            <person name="Rodrigues J.M."/>
        </authorList>
    </citation>
    <scope>NUCLEOTIDE SEQUENCE [LARGE SCALE GENOMIC DNA]</scope>
    <source>
        <strain evidence="2">Binning01</strain>
    </source>
</reference>
<evidence type="ECO:0000313" key="3">
    <source>
        <dbReference type="Proteomes" id="UP000253934"/>
    </source>
</evidence>
<keyword evidence="1" id="KW-0472">Membrane</keyword>
<evidence type="ECO:0000313" key="2">
    <source>
        <dbReference type="EMBL" id="RDB37308.1"/>
    </source>
</evidence>
<name>A0A369KU70_9BACT</name>
<feature type="transmembrane region" description="Helical" evidence="1">
    <location>
        <begin position="6"/>
        <end position="26"/>
    </location>
</feature>
<proteinExistence type="predicted"/>
<organism evidence="2 3">
    <name type="scientific">Spirobacillus cienkowskii</name>
    <dbReference type="NCBI Taxonomy" id="495820"/>
    <lineage>
        <taxon>Bacteria</taxon>
        <taxon>Pseudomonadati</taxon>
        <taxon>Bdellovibrionota</taxon>
        <taxon>Oligoflexia</taxon>
        <taxon>Silvanigrellales</taxon>
        <taxon>Spirobacillus</taxon>
    </lineage>
</organism>
<keyword evidence="1" id="KW-0812">Transmembrane</keyword>
<keyword evidence="1" id="KW-1133">Transmembrane helix</keyword>
<keyword evidence="3" id="KW-1185">Reference proteome</keyword>
<sequence>MLQLLKGFDAIIAIIFLTILVGVIVITMRSKTYSVGYEIAALKAKEKLIRQRQVELLSDLAATERTVRENLLSQKDLSGKPKYILPDPKRVLRIEKNNN</sequence>
<gene>
    <name evidence="2" type="ORF">DCC88_00510</name>
</gene>
<accession>A0A369KU70</accession>